<dbReference type="Pfam" id="PF05347">
    <property type="entry name" value="Complex1_LYR"/>
    <property type="match status" value="1"/>
</dbReference>
<dbReference type="GeneID" id="113517342"/>
<name>A0ABM3N1N5_GALME</name>
<reference evidence="3" key="1">
    <citation type="submission" date="2025-08" db="UniProtKB">
        <authorList>
            <consortium name="RefSeq"/>
        </authorList>
    </citation>
    <scope>IDENTIFICATION</scope>
    <source>
        <tissue evidence="3">Whole larvae</tissue>
    </source>
</reference>
<dbReference type="Proteomes" id="UP001652740">
    <property type="component" value="Unplaced"/>
</dbReference>
<dbReference type="InterPro" id="IPR008011">
    <property type="entry name" value="Complex1_LYR_dom"/>
</dbReference>
<dbReference type="RefSeq" id="XP_052757504.1">
    <property type="nucleotide sequence ID" value="XM_052901544.1"/>
</dbReference>
<evidence type="ECO:0000259" key="1">
    <source>
        <dbReference type="Pfam" id="PF05347"/>
    </source>
</evidence>
<organism evidence="2 3">
    <name type="scientific">Galleria mellonella</name>
    <name type="common">Greater wax moth</name>
    <dbReference type="NCBI Taxonomy" id="7137"/>
    <lineage>
        <taxon>Eukaryota</taxon>
        <taxon>Metazoa</taxon>
        <taxon>Ecdysozoa</taxon>
        <taxon>Arthropoda</taxon>
        <taxon>Hexapoda</taxon>
        <taxon>Insecta</taxon>
        <taxon>Pterygota</taxon>
        <taxon>Neoptera</taxon>
        <taxon>Endopterygota</taxon>
        <taxon>Lepidoptera</taxon>
        <taxon>Glossata</taxon>
        <taxon>Ditrysia</taxon>
        <taxon>Pyraloidea</taxon>
        <taxon>Pyralidae</taxon>
        <taxon>Galleriinae</taxon>
        <taxon>Galleria</taxon>
    </lineage>
</organism>
<feature type="domain" description="Complex 1 LYR protein" evidence="1">
    <location>
        <begin position="39"/>
        <end position="93"/>
    </location>
</feature>
<gene>
    <name evidence="3" type="primary">LOC113517342</name>
</gene>
<accession>A0ABM3N1N5</accession>
<evidence type="ECO:0000313" key="2">
    <source>
        <dbReference type="Proteomes" id="UP001652740"/>
    </source>
</evidence>
<keyword evidence="2" id="KW-1185">Reference proteome</keyword>
<proteinExistence type="predicted"/>
<evidence type="ECO:0000313" key="3">
    <source>
        <dbReference type="RefSeq" id="XP_052757504.1"/>
    </source>
</evidence>
<sequence>MVTPPALTLYAVRAPVRDERSEWKQWEVGTSIIMPTRLEILRLYKNLILYSNSLRLTDPIYFRRKVSNEFRKNKSLTSSEDISFAYQKGLALLNRGAVV</sequence>
<protein>
    <submittedName>
        <fullName evidence="3">MIEF1 upstream open reading frame protein</fullName>
    </submittedName>
</protein>